<reference evidence="1 2" key="1">
    <citation type="submission" date="2016-12" db="EMBL/GenBank/DDBJ databases">
        <title>The draft genome sequence of Actinophytocola xinjiangensis.</title>
        <authorList>
            <person name="Wang W."/>
            <person name="Yuan L."/>
        </authorList>
    </citation>
    <scope>NUCLEOTIDE SEQUENCE [LARGE SCALE GENOMIC DNA]</scope>
    <source>
        <strain evidence="1 2">CGMCC 4.4663</strain>
    </source>
</reference>
<dbReference type="InterPro" id="IPR016181">
    <property type="entry name" value="Acyl_CoA_acyltransferase"/>
</dbReference>
<organism evidence="1 2">
    <name type="scientific">Actinophytocola xinjiangensis</name>
    <dbReference type="NCBI Taxonomy" id="485602"/>
    <lineage>
        <taxon>Bacteria</taxon>
        <taxon>Bacillati</taxon>
        <taxon>Actinomycetota</taxon>
        <taxon>Actinomycetes</taxon>
        <taxon>Pseudonocardiales</taxon>
        <taxon>Pseudonocardiaceae</taxon>
    </lineage>
</organism>
<evidence type="ECO:0000313" key="2">
    <source>
        <dbReference type="Proteomes" id="UP000185696"/>
    </source>
</evidence>
<evidence type="ECO:0000313" key="1">
    <source>
        <dbReference type="EMBL" id="OLF10599.1"/>
    </source>
</evidence>
<sequence length="405" mass="44459">MTEAGVALPELFTDKTGWGRFARTPFQTREWYSAAGFADRAHLISADGAGVPVWTDADPDHYYHSPRQILTGHLERAFLGSSWPGRIGTVGERWGPVATTVSPYGYRGGAFAPEGAALDGLAVELIRHARHQGAGLVMSHYLFDGEDDEWLRALRSAGAEPLVLGAQCVLDVEWASAAEYYAELGGSRRSIRQRYAQWQRNGYTVRVRPVDEPCDDRETDQVVRLFAEHARRHGDSSPPLGLYRTLATGTGGVARLLLTVSEGATLRSALAVLVWGDTLFPKCFGSDHPQVDYLPLVYDEVVALAVTGRHRRVDYGGGAHQAKLFRGATLRYALGALSADPASPFGAALLAHAKDLSTRKLTHFRDLAIRWHRGHLAPPMPGILSQNDKDRELVEMSVRNTRGDR</sequence>
<dbReference type="OrthoDB" id="3932068at2"/>
<dbReference type="Gene3D" id="3.40.630.30">
    <property type="match status" value="1"/>
</dbReference>
<accession>A0A7Z0WN00</accession>
<gene>
    <name evidence="1" type="ORF">BLA60_15605</name>
</gene>
<dbReference type="EMBL" id="MSIF01000006">
    <property type="protein sequence ID" value="OLF10599.1"/>
    <property type="molecule type" value="Genomic_DNA"/>
</dbReference>
<dbReference type="Proteomes" id="UP000185696">
    <property type="component" value="Unassembled WGS sequence"/>
</dbReference>
<dbReference type="RefSeq" id="WP_075133588.1">
    <property type="nucleotide sequence ID" value="NZ_MSIF01000006.1"/>
</dbReference>
<evidence type="ECO:0008006" key="3">
    <source>
        <dbReference type="Google" id="ProtNLM"/>
    </source>
</evidence>
<name>A0A7Z0WN00_9PSEU</name>
<proteinExistence type="predicted"/>
<dbReference type="AlphaFoldDB" id="A0A7Z0WN00"/>
<dbReference type="SUPFAM" id="SSF55729">
    <property type="entry name" value="Acyl-CoA N-acyltransferases (Nat)"/>
    <property type="match status" value="1"/>
</dbReference>
<protein>
    <recommendedName>
        <fullName evidence="3">Acetyltransferase (GNAT) family protein</fullName>
    </recommendedName>
</protein>
<keyword evidence="2" id="KW-1185">Reference proteome</keyword>
<comment type="caution">
    <text evidence="1">The sequence shown here is derived from an EMBL/GenBank/DDBJ whole genome shotgun (WGS) entry which is preliminary data.</text>
</comment>